<evidence type="ECO:0000313" key="2">
    <source>
        <dbReference type="Proteomes" id="UP000271098"/>
    </source>
</evidence>
<dbReference type="Proteomes" id="UP000271098">
    <property type="component" value="Unassembled WGS sequence"/>
</dbReference>
<gene>
    <name evidence="1" type="ORF">GPUH_LOCUS7179</name>
</gene>
<evidence type="ECO:0000313" key="3">
    <source>
        <dbReference type="WBParaSite" id="GPUH_0000718801-mRNA-1"/>
    </source>
</evidence>
<evidence type="ECO:0000313" key="1">
    <source>
        <dbReference type="EMBL" id="VDK57497.1"/>
    </source>
</evidence>
<sequence>MEEAEIPDLFDVARLTVGSDAKLLWRGPLLGFLSDVLEEHEPADPVAALLLAALAHLPLSPSCGLF</sequence>
<reference evidence="1 2" key="2">
    <citation type="submission" date="2018-11" db="EMBL/GenBank/DDBJ databases">
        <authorList>
            <consortium name="Pathogen Informatics"/>
        </authorList>
    </citation>
    <scope>NUCLEOTIDE SEQUENCE [LARGE SCALE GENOMIC DNA]</scope>
</reference>
<protein>
    <submittedName>
        <fullName evidence="3">Serine/threonine-protein kinase ATR</fullName>
    </submittedName>
</protein>
<proteinExistence type="predicted"/>
<reference evidence="3" key="1">
    <citation type="submission" date="2016-06" db="UniProtKB">
        <authorList>
            <consortium name="WormBaseParasite"/>
        </authorList>
    </citation>
    <scope>IDENTIFICATION</scope>
</reference>
<dbReference type="AlphaFoldDB" id="A0A183DEN8"/>
<dbReference type="WBParaSite" id="GPUH_0000718801-mRNA-1">
    <property type="protein sequence ID" value="GPUH_0000718801-mRNA-1"/>
    <property type="gene ID" value="GPUH_0000718801"/>
</dbReference>
<organism evidence="3">
    <name type="scientific">Gongylonema pulchrum</name>
    <dbReference type="NCBI Taxonomy" id="637853"/>
    <lineage>
        <taxon>Eukaryota</taxon>
        <taxon>Metazoa</taxon>
        <taxon>Ecdysozoa</taxon>
        <taxon>Nematoda</taxon>
        <taxon>Chromadorea</taxon>
        <taxon>Rhabditida</taxon>
        <taxon>Spirurina</taxon>
        <taxon>Spiruromorpha</taxon>
        <taxon>Spiruroidea</taxon>
        <taxon>Gongylonematidae</taxon>
        <taxon>Gongylonema</taxon>
    </lineage>
</organism>
<name>A0A183DEN8_9BILA</name>
<accession>A0A183DEN8</accession>
<keyword evidence="2" id="KW-1185">Reference proteome</keyword>
<dbReference type="EMBL" id="UYRT01018155">
    <property type="protein sequence ID" value="VDK57497.1"/>
    <property type="molecule type" value="Genomic_DNA"/>
</dbReference>